<feature type="compositionally biased region" description="Basic residues" evidence="1">
    <location>
        <begin position="119"/>
        <end position="136"/>
    </location>
</feature>
<sequence>MPFSHPYHNLPESIRIRSHASLPADLEVDPALHAMGHRLSYRSTEAPELARDPEVPFQPAMERLHGTLTEAVEFFGEIMADFKRETDSIMSYTRPEVLDEVWRCKVRNNVQVAVVPFTTKKKKKKKKKRKKTTKKKVNNERKGAWSLGQRLMPRWHEKRRAKARGKEKSRAPKRHHLDRIVRIGYKDWVNRVQHDLSLVETARWPTQQMTDDDRSSDDDTPVIETTVDGLSQLQRIFIGVCPDMRRECRDIDRVESCEKFITDAERFLLAMAQNESWWRPLRDERSGFRRWWFF</sequence>
<protein>
    <submittedName>
        <fullName evidence="2">Uncharacterized protein</fullName>
    </submittedName>
</protein>
<dbReference type="AlphaFoldDB" id="A1CSK9"/>
<dbReference type="EMBL" id="DS027060">
    <property type="protein sequence ID" value="EAW06296.1"/>
    <property type="molecule type" value="Genomic_DNA"/>
</dbReference>
<gene>
    <name evidence="2" type="ORF">ACLA_079800</name>
</gene>
<evidence type="ECO:0000313" key="3">
    <source>
        <dbReference type="Proteomes" id="UP000006701"/>
    </source>
</evidence>
<dbReference type="RefSeq" id="XP_001267722.1">
    <property type="nucleotide sequence ID" value="XM_001267721.1"/>
</dbReference>
<dbReference type="Proteomes" id="UP000006701">
    <property type="component" value="Unassembled WGS sequence"/>
</dbReference>
<keyword evidence="3" id="KW-1185">Reference proteome</keyword>
<dbReference type="OMA" id="ESCIPFR"/>
<dbReference type="HOGENOM" id="CLU_1012262_0_0_1"/>
<dbReference type="VEuPathDB" id="FungiDB:ACLA_079800"/>
<dbReference type="GeneID" id="4700039"/>
<dbReference type="STRING" id="344612.A1CSK9"/>
<dbReference type="eggNOG" id="ENOG502R9SP">
    <property type="taxonomic scope" value="Eukaryota"/>
</dbReference>
<accession>A1CSK9</accession>
<name>A1CSK9_ASPCL</name>
<reference evidence="2 3" key="1">
    <citation type="journal article" date="2008" name="PLoS Genet.">
        <title>Genomic islands in the pathogenic filamentous fungus Aspergillus fumigatus.</title>
        <authorList>
            <person name="Fedorova N.D."/>
            <person name="Khaldi N."/>
            <person name="Joardar V.S."/>
            <person name="Maiti R."/>
            <person name="Amedeo P."/>
            <person name="Anderson M.J."/>
            <person name="Crabtree J."/>
            <person name="Silva J.C."/>
            <person name="Badger J.H."/>
            <person name="Albarraq A."/>
            <person name="Angiuoli S."/>
            <person name="Bussey H."/>
            <person name="Bowyer P."/>
            <person name="Cotty P.J."/>
            <person name="Dyer P.S."/>
            <person name="Egan A."/>
            <person name="Galens K."/>
            <person name="Fraser-Liggett C.M."/>
            <person name="Haas B.J."/>
            <person name="Inman J.M."/>
            <person name="Kent R."/>
            <person name="Lemieux S."/>
            <person name="Malavazi I."/>
            <person name="Orvis J."/>
            <person name="Roemer T."/>
            <person name="Ronning C.M."/>
            <person name="Sundaram J.P."/>
            <person name="Sutton G."/>
            <person name="Turner G."/>
            <person name="Venter J.C."/>
            <person name="White O.R."/>
            <person name="Whitty B.R."/>
            <person name="Youngman P."/>
            <person name="Wolfe K.H."/>
            <person name="Goldman G.H."/>
            <person name="Wortman J.R."/>
            <person name="Jiang B."/>
            <person name="Denning D.W."/>
            <person name="Nierman W.C."/>
        </authorList>
    </citation>
    <scope>NUCLEOTIDE SEQUENCE [LARGE SCALE GENOMIC DNA]</scope>
    <source>
        <strain evidence="3">ATCC 1007 / CBS 513.65 / DSM 816 / NCTC 3887 / NRRL 1</strain>
    </source>
</reference>
<evidence type="ECO:0000313" key="2">
    <source>
        <dbReference type="EMBL" id="EAW06296.1"/>
    </source>
</evidence>
<dbReference type="OrthoDB" id="4434250at2759"/>
<dbReference type="KEGG" id="act:ACLA_079800"/>
<organism evidence="2 3">
    <name type="scientific">Aspergillus clavatus (strain ATCC 1007 / CBS 513.65 / DSM 816 / NCTC 3887 / NRRL 1 / QM 1276 / 107)</name>
    <dbReference type="NCBI Taxonomy" id="344612"/>
    <lineage>
        <taxon>Eukaryota</taxon>
        <taxon>Fungi</taxon>
        <taxon>Dikarya</taxon>
        <taxon>Ascomycota</taxon>
        <taxon>Pezizomycotina</taxon>
        <taxon>Eurotiomycetes</taxon>
        <taxon>Eurotiomycetidae</taxon>
        <taxon>Eurotiales</taxon>
        <taxon>Aspergillaceae</taxon>
        <taxon>Aspergillus</taxon>
        <taxon>Aspergillus subgen. Fumigati</taxon>
    </lineage>
</organism>
<evidence type="ECO:0000256" key="1">
    <source>
        <dbReference type="SAM" id="MobiDB-lite"/>
    </source>
</evidence>
<proteinExistence type="predicted"/>
<feature type="region of interest" description="Disordered" evidence="1">
    <location>
        <begin position="119"/>
        <end position="143"/>
    </location>
</feature>